<protein>
    <recommendedName>
        <fullName evidence="4">tRNA pseudouridine synthase A</fullName>
        <ecNumber evidence="4">5.4.99.12</ecNumber>
    </recommendedName>
    <alternativeName>
        <fullName evidence="4">tRNA pseudouridine(38-40) synthase</fullName>
    </alternativeName>
    <alternativeName>
        <fullName evidence="4">tRNA pseudouridylate synthase I</fullName>
    </alternativeName>
    <alternativeName>
        <fullName evidence="4">tRNA-uridine isomerase I</fullName>
    </alternativeName>
</protein>
<dbReference type="InterPro" id="IPR020094">
    <property type="entry name" value="TruA/RsuA/RluB/E/F_N"/>
</dbReference>
<dbReference type="Gene3D" id="3.30.70.580">
    <property type="entry name" value="Pseudouridine synthase I, catalytic domain, N-terminal subdomain"/>
    <property type="match status" value="1"/>
</dbReference>
<dbReference type="HAMAP" id="MF_00171">
    <property type="entry name" value="TruA"/>
    <property type="match status" value="1"/>
</dbReference>
<dbReference type="Proteomes" id="UP000063965">
    <property type="component" value="Chromosome"/>
</dbReference>
<proteinExistence type="inferred from homology"/>
<feature type="domain" description="Pseudouridine synthase I TruA alpha/beta" evidence="6">
    <location>
        <begin position="9"/>
        <end position="103"/>
    </location>
</feature>
<dbReference type="Pfam" id="PF01416">
    <property type="entry name" value="PseudoU_synth_1"/>
    <property type="match status" value="2"/>
</dbReference>
<sequence length="262" mass="29770">MARIALGIRYDGSAYHGWQIQEELRTVQGEVEKALSAVANHAVSLVCAGRTDAGVHASGQVAHFDTTSYRSEHAWVFGANSKLPPDISILWSKEVDENFHARFSAQARRYHYVIYNHEIRPGILRKAIGWHYRPLDENRMRKAVQSFIGEHDFRSFQGAGCQSQTSVRTIFQIEIFRIRRMVVIEVKGNAFLLHMVRNIVGVLVAIGSGEKDPEWAEVVLKAKDRRQGGVTVSPNGLYLIEVTYPQEFRLPRIPLEPFFCHN</sequence>
<comment type="function">
    <text evidence="4">Formation of pseudouridine at positions 38, 39 and 40 in the anticodon stem and loop of transfer RNAs.</text>
</comment>
<dbReference type="EC" id="5.4.99.12" evidence="4"/>
<dbReference type="SUPFAM" id="SSF55120">
    <property type="entry name" value="Pseudouridine synthase"/>
    <property type="match status" value="1"/>
</dbReference>
<dbReference type="PANTHER" id="PTHR11142:SF0">
    <property type="entry name" value="TRNA PSEUDOURIDINE SYNTHASE-LIKE 1"/>
    <property type="match status" value="1"/>
</dbReference>
<evidence type="ECO:0000256" key="5">
    <source>
        <dbReference type="RuleBase" id="RU003792"/>
    </source>
</evidence>
<evidence type="ECO:0000313" key="7">
    <source>
        <dbReference type="EMBL" id="AKQ33716.1"/>
    </source>
</evidence>
<evidence type="ECO:0000256" key="2">
    <source>
        <dbReference type="ARBA" id="ARBA00022694"/>
    </source>
</evidence>
<dbReference type="PIRSF" id="PIRSF001430">
    <property type="entry name" value="tRNA_psdUrid_synth"/>
    <property type="match status" value="1"/>
</dbReference>
<comment type="similarity">
    <text evidence="1 4 5">Belongs to the tRNA pseudouridine synthase TruA family.</text>
</comment>
<feature type="active site" description="Nucleophile" evidence="4">
    <location>
        <position position="52"/>
    </location>
</feature>
<comment type="subunit">
    <text evidence="4">Homodimer.</text>
</comment>
<comment type="catalytic activity">
    <reaction evidence="4 5">
        <text>uridine(38/39/40) in tRNA = pseudouridine(38/39/40) in tRNA</text>
        <dbReference type="Rhea" id="RHEA:22376"/>
        <dbReference type="Rhea" id="RHEA-COMP:10085"/>
        <dbReference type="Rhea" id="RHEA-COMP:10087"/>
        <dbReference type="ChEBI" id="CHEBI:65314"/>
        <dbReference type="ChEBI" id="CHEBI:65315"/>
        <dbReference type="EC" id="5.4.99.12"/>
    </reaction>
</comment>
<dbReference type="InterPro" id="IPR020103">
    <property type="entry name" value="PsdUridine_synth_cat_dom_sf"/>
</dbReference>
<evidence type="ECO:0000256" key="1">
    <source>
        <dbReference type="ARBA" id="ARBA00009375"/>
    </source>
</evidence>
<reference evidence="7 8" key="1">
    <citation type="journal article" date="2015" name="Genome Biol. Evol.">
        <title>Distinctive Genome Reduction Rates Revealed by Genomic Analyses of Two Coxiella-Like Endosymbionts in Ticks.</title>
        <authorList>
            <person name="Gottlieb Y."/>
            <person name="Lalzar I."/>
            <person name="Klasson L."/>
        </authorList>
    </citation>
    <scope>NUCLEOTIDE SEQUENCE [LARGE SCALE GENOMIC DNA]</scope>
    <source>
        <strain evidence="7 8">CRt</strain>
    </source>
</reference>
<dbReference type="Gene3D" id="3.30.70.660">
    <property type="entry name" value="Pseudouridine synthase I, catalytic domain, C-terminal subdomain"/>
    <property type="match status" value="1"/>
</dbReference>
<feature type="domain" description="Pseudouridine synthase I TruA alpha/beta" evidence="6">
    <location>
        <begin position="143"/>
        <end position="245"/>
    </location>
</feature>
<gene>
    <name evidence="4 7" type="primary">truA</name>
    <name evidence="7" type="ORF">CleRT_10310</name>
</gene>
<dbReference type="CDD" id="cd02570">
    <property type="entry name" value="PseudoU_synth_EcTruA"/>
    <property type="match status" value="1"/>
</dbReference>
<keyword evidence="2 4" id="KW-0819">tRNA processing</keyword>
<evidence type="ECO:0000259" key="6">
    <source>
        <dbReference type="Pfam" id="PF01416"/>
    </source>
</evidence>
<comment type="caution">
    <text evidence="4">Lacks conserved residue(s) required for the propagation of feature annotation.</text>
</comment>
<feature type="binding site" evidence="4">
    <location>
        <position position="110"/>
    </location>
    <ligand>
        <name>substrate</name>
    </ligand>
</feature>
<evidence type="ECO:0000256" key="3">
    <source>
        <dbReference type="ARBA" id="ARBA00023235"/>
    </source>
</evidence>
<dbReference type="InterPro" id="IPR001406">
    <property type="entry name" value="PsdUridine_synth_TruA"/>
</dbReference>
<dbReference type="RefSeq" id="WP_048875347.1">
    <property type="nucleotide sequence ID" value="NZ_CP011126.1"/>
</dbReference>
<dbReference type="InterPro" id="IPR020095">
    <property type="entry name" value="PsdUridine_synth_TruA_C"/>
</dbReference>
<evidence type="ECO:0000313" key="8">
    <source>
        <dbReference type="Proteomes" id="UP000063965"/>
    </source>
</evidence>
<dbReference type="InterPro" id="IPR020097">
    <property type="entry name" value="PsdUridine_synth_TruA_a/b_dom"/>
</dbReference>
<evidence type="ECO:0000256" key="4">
    <source>
        <dbReference type="HAMAP-Rule" id="MF_00171"/>
    </source>
</evidence>
<dbReference type="NCBIfam" id="TIGR00071">
    <property type="entry name" value="hisT_truA"/>
    <property type="match status" value="1"/>
</dbReference>
<accession>A0ABN4HR34</accession>
<organism evidence="7 8">
    <name type="scientific">Candidatus Coxiella mudrowiae</name>
    <dbReference type="NCBI Taxonomy" id="2054173"/>
    <lineage>
        <taxon>Bacteria</taxon>
        <taxon>Pseudomonadati</taxon>
        <taxon>Pseudomonadota</taxon>
        <taxon>Gammaproteobacteria</taxon>
        <taxon>Legionellales</taxon>
        <taxon>Coxiellaceae</taxon>
        <taxon>Coxiella</taxon>
    </lineage>
</organism>
<keyword evidence="3 4" id="KW-0413">Isomerase</keyword>
<dbReference type="EMBL" id="CP011126">
    <property type="protein sequence ID" value="AKQ33716.1"/>
    <property type="molecule type" value="Genomic_DNA"/>
</dbReference>
<name>A0ABN4HR34_9COXI</name>
<keyword evidence="8" id="KW-1185">Reference proteome</keyword>
<dbReference type="PANTHER" id="PTHR11142">
    <property type="entry name" value="PSEUDOURIDYLATE SYNTHASE"/>
    <property type="match status" value="1"/>
</dbReference>